<keyword evidence="8" id="KW-1185">Reference proteome</keyword>
<organism evidence="7 8">
    <name type="scientific">Faecalicatena contorta</name>
    <dbReference type="NCBI Taxonomy" id="39482"/>
    <lineage>
        <taxon>Bacteria</taxon>
        <taxon>Bacillati</taxon>
        <taxon>Bacillota</taxon>
        <taxon>Clostridia</taxon>
        <taxon>Lachnospirales</taxon>
        <taxon>Lachnospiraceae</taxon>
        <taxon>Faecalicatena</taxon>
    </lineage>
</organism>
<protein>
    <submittedName>
        <fullName evidence="7">Uncharacterized membrane protein, oligopeptide transporter (OPT) family</fullName>
    </submittedName>
</protein>
<feature type="transmembrane region" description="Helical" evidence="6">
    <location>
        <begin position="276"/>
        <end position="299"/>
    </location>
</feature>
<evidence type="ECO:0000313" key="7">
    <source>
        <dbReference type="EMBL" id="SUQ14741.1"/>
    </source>
</evidence>
<dbReference type="Pfam" id="PF03169">
    <property type="entry name" value="OPT"/>
    <property type="match status" value="2"/>
</dbReference>
<evidence type="ECO:0000256" key="5">
    <source>
        <dbReference type="ARBA" id="ARBA00023136"/>
    </source>
</evidence>
<dbReference type="GO" id="GO:0016020">
    <property type="term" value="C:membrane"/>
    <property type="evidence" value="ECO:0007669"/>
    <property type="project" value="UniProtKB-SubCell"/>
</dbReference>
<evidence type="ECO:0000256" key="4">
    <source>
        <dbReference type="ARBA" id="ARBA00022989"/>
    </source>
</evidence>
<feature type="transmembrane region" description="Helical" evidence="6">
    <location>
        <begin position="401"/>
        <end position="419"/>
    </location>
</feature>
<feature type="transmembrane region" description="Helical" evidence="6">
    <location>
        <begin position="81"/>
        <end position="106"/>
    </location>
</feature>
<accession>A0A316AHW6</accession>
<gene>
    <name evidence="7" type="ORF">SAMN05216529_107197</name>
</gene>
<dbReference type="RefSeq" id="WP_109711896.1">
    <property type="nucleotide sequence ID" value="NZ_QGDS01000007.1"/>
</dbReference>
<dbReference type="AlphaFoldDB" id="A0A316AHW6"/>
<evidence type="ECO:0000313" key="8">
    <source>
        <dbReference type="Proteomes" id="UP000254051"/>
    </source>
</evidence>
<evidence type="ECO:0000256" key="3">
    <source>
        <dbReference type="ARBA" id="ARBA00022692"/>
    </source>
</evidence>
<feature type="transmembrane region" description="Helical" evidence="6">
    <location>
        <begin position="112"/>
        <end position="135"/>
    </location>
</feature>
<evidence type="ECO:0000256" key="1">
    <source>
        <dbReference type="ARBA" id="ARBA00004141"/>
    </source>
</evidence>
<dbReference type="EMBL" id="UHJJ01000007">
    <property type="protein sequence ID" value="SUQ14741.1"/>
    <property type="molecule type" value="Genomic_DNA"/>
</dbReference>
<keyword evidence="2" id="KW-0813">Transport</keyword>
<feature type="transmembrane region" description="Helical" evidence="6">
    <location>
        <begin position="336"/>
        <end position="363"/>
    </location>
</feature>
<feature type="transmembrane region" description="Helical" evidence="6">
    <location>
        <begin position="470"/>
        <end position="495"/>
    </location>
</feature>
<name>A0A316AHW6_9FIRM</name>
<keyword evidence="4 6" id="KW-1133">Transmembrane helix</keyword>
<feature type="transmembrane region" description="Helical" evidence="6">
    <location>
        <begin position="229"/>
        <end position="247"/>
    </location>
</feature>
<keyword evidence="3 6" id="KW-0812">Transmembrane</keyword>
<dbReference type="OrthoDB" id="3652263at2"/>
<reference evidence="8" key="1">
    <citation type="submission" date="2017-07" db="EMBL/GenBank/DDBJ databases">
        <authorList>
            <person name="Varghese N."/>
            <person name="Submissions S."/>
        </authorList>
    </citation>
    <scope>NUCLEOTIDE SEQUENCE [LARGE SCALE GENOMIC DNA]</scope>
    <source>
        <strain evidence="8">NLAE-zl-C134</strain>
    </source>
</reference>
<evidence type="ECO:0000256" key="2">
    <source>
        <dbReference type="ARBA" id="ARBA00022448"/>
    </source>
</evidence>
<feature type="transmembrane region" description="Helical" evidence="6">
    <location>
        <begin position="21"/>
        <end position="43"/>
    </location>
</feature>
<sequence length="529" mass="55998">MKENHPKEGTSTFERIRFSEPMTIIFGVILSVLSGIICMQIMGKVGVSANTSILGAVLAMLVSRIPLTLFGKFKNLERQNYIQTIVSGAGFAAANCAFVAVAILYVMGETQAILPMALGCIFGTVISVYTVGSLYDSPLFPAKEAWAPGVATAEVLEAGDEGGDKAKRVIQGIVVGIVGSFFKLPVGAVGIVFIANIVSMLALGIGLLVRGYCAPLTGFDLGTTRIPQGFMVGAGLIALVQSIISICQNSSKRKKTEEKAVGEVVTVSAAKTKSTLVIALLTHVAGGVFVGIACGIFTGMSPVKMIIWIVWTAFASVASMIIIGKAAMYSGWFPGFAVTTIFMTIGVLIGFPPIAVAVLTGYVSAVGPCFADMGYDLKTGWIIRGKSKNVEHELYGRKQQIYIEMVGALIGIIVVIFFANMTMKDGLIPATSTVFATTAEMGSDISLLKELMIWAVPGAIIQIIGRKYMFGVLLATGLLINNPVYGIGVIVAVIFRKIIGDEFMNCRDAGLIAGDGLFGFFSSLVKMFM</sequence>
<feature type="transmembrane region" description="Helical" evidence="6">
    <location>
        <begin position="49"/>
        <end position="69"/>
    </location>
</feature>
<dbReference type="Proteomes" id="UP000254051">
    <property type="component" value="Unassembled WGS sequence"/>
</dbReference>
<dbReference type="InterPro" id="IPR004813">
    <property type="entry name" value="OPT"/>
</dbReference>
<dbReference type="GO" id="GO:0035673">
    <property type="term" value="F:oligopeptide transmembrane transporter activity"/>
    <property type="evidence" value="ECO:0007669"/>
    <property type="project" value="InterPro"/>
</dbReference>
<feature type="transmembrane region" description="Helical" evidence="6">
    <location>
        <begin position="186"/>
        <end position="209"/>
    </location>
</feature>
<comment type="subcellular location">
    <subcellularLocation>
        <location evidence="1">Membrane</location>
        <topology evidence="1">Multi-pass membrane protein</topology>
    </subcellularLocation>
</comment>
<keyword evidence="5 6" id="KW-0472">Membrane</keyword>
<proteinExistence type="predicted"/>
<evidence type="ECO:0000256" key="6">
    <source>
        <dbReference type="SAM" id="Phobius"/>
    </source>
</evidence>
<feature type="transmembrane region" description="Helical" evidence="6">
    <location>
        <begin position="305"/>
        <end position="324"/>
    </location>
</feature>